<dbReference type="RefSeq" id="WP_377912012.1">
    <property type="nucleotide sequence ID" value="NZ_JBHRZT010000017.1"/>
</dbReference>
<sequence length="52" mass="6061">MHCEKLLLDEIEKCRLLMVHLASQTSLSSHQVVQASTRLDTLLNQYNKHKKQ</sequence>
<protein>
    <submittedName>
        <fullName evidence="1">Aspartyl-phosphate phosphatase Spo0E family protein</fullName>
    </submittedName>
</protein>
<comment type="caution">
    <text evidence="1">The sequence shown here is derived from an EMBL/GenBank/DDBJ whole genome shotgun (WGS) entry which is preliminary data.</text>
</comment>
<name>A0ABV8AY77_9BACI</name>
<dbReference type="Pfam" id="PF09388">
    <property type="entry name" value="SpoOE-like"/>
    <property type="match status" value="1"/>
</dbReference>
<dbReference type="InterPro" id="IPR037208">
    <property type="entry name" value="Spo0E-like_sf"/>
</dbReference>
<dbReference type="EMBL" id="JBHRZT010000017">
    <property type="protein sequence ID" value="MFC3882487.1"/>
    <property type="molecule type" value="Genomic_DNA"/>
</dbReference>
<dbReference type="Proteomes" id="UP001595752">
    <property type="component" value="Unassembled WGS sequence"/>
</dbReference>
<evidence type="ECO:0000313" key="2">
    <source>
        <dbReference type="Proteomes" id="UP001595752"/>
    </source>
</evidence>
<gene>
    <name evidence="1" type="ORF">ACFOU2_02860</name>
</gene>
<organism evidence="1 2">
    <name type="scientific">Bacillus songklensis</name>
    <dbReference type="NCBI Taxonomy" id="1069116"/>
    <lineage>
        <taxon>Bacteria</taxon>
        <taxon>Bacillati</taxon>
        <taxon>Bacillota</taxon>
        <taxon>Bacilli</taxon>
        <taxon>Bacillales</taxon>
        <taxon>Bacillaceae</taxon>
        <taxon>Bacillus</taxon>
    </lineage>
</organism>
<proteinExistence type="predicted"/>
<dbReference type="InterPro" id="IPR036638">
    <property type="entry name" value="HLH_DNA-bd_sf"/>
</dbReference>
<reference evidence="2" key="1">
    <citation type="journal article" date="2019" name="Int. J. Syst. Evol. Microbiol.">
        <title>The Global Catalogue of Microorganisms (GCM) 10K type strain sequencing project: providing services to taxonomists for standard genome sequencing and annotation.</title>
        <authorList>
            <consortium name="The Broad Institute Genomics Platform"/>
            <consortium name="The Broad Institute Genome Sequencing Center for Infectious Disease"/>
            <person name="Wu L."/>
            <person name="Ma J."/>
        </authorList>
    </citation>
    <scope>NUCLEOTIDE SEQUENCE [LARGE SCALE GENOMIC DNA]</scope>
    <source>
        <strain evidence="2">CCUG 61889</strain>
    </source>
</reference>
<keyword evidence="2" id="KW-1185">Reference proteome</keyword>
<dbReference type="Gene3D" id="4.10.280.10">
    <property type="entry name" value="Helix-loop-helix DNA-binding domain"/>
    <property type="match status" value="1"/>
</dbReference>
<evidence type="ECO:0000313" key="1">
    <source>
        <dbReference type="EMBL" id="MFC3882487.1"/>
    </source>
</evidence>
<dbReference type="SUPFAM" id="SSF140500">
    <property type="entry name" value="BAS1536-like"/>
    <property type="match status" value="1"/>
</dbReference>
<accession>A0ABV8AY77</accession>
<dbReference type="InterPro" id="IPR018540">
    <property type="entry name" value="Spo0E-like"/>
</dbReference>